<gene>
    <name evidence="2" type="primary">gb01548</name>
    <name evidence="2" type="ORF">PR202_gb01548</name>
</gene>
<evidence type="ECO:0000313" key="3">
    <source>
        <dbReference type="Proteomes" id="UP001054889"/>
    </source>
</evidence>
<dbReference type="Proteomes" id="UP001054889">
    <property type="component" value="Unassembled WGS sequence"/>
</dbReference>
<dbReference type="InterPro" id="IPR011676">
    <property type="entry name" value="DUF1618"/>
</dbReference>
<name>A0AAV5DWJ5_ELECO</name>
<evidence type="ECO:0000259" key="1">
    <source>
        <dbReference type="Pfam" id="PF07762"/>
    </source>
</evidence>
<accession>A0AAV5DWJ5</accession>
<dbReference type="PANTHER" id="PTHR33086:SF98">
    <property type="entry name" value="OS05G0468200 PROTEIN"/>
    <property type="match status" value="1"/>
</dbReference>
<organism evidence="2 3">
    <name type="scientific">Eleusine coracana subsp. coracana</name>
    <dbReference type="NCBI Taxonomy" id="191504"/>
    <lineage>
        <taxon>Eukaryota</taxon>
        <taxon>Viridiplantae</taxon>
        <taxon>Streptophyta</taxon>
        <taxon>Embryophyta</taxon>
        <taxon>Tracheophyta</taxon>
        <taxon>Spermatophyta</taxon>
        <taxon>Magnoliopsida</taxon>
        <taxon>Liliopsida</taxon>
        <taxon>Poales</taxon>
        <taxon>Poaceae</taxon>
        <taxon>PACMAD clade</taxon>
        <taxon>Chloridoideae</taxon>
        <taxon>Cynodonteae</taxon>
        <taxon>Eleusininae</taxon>
        <taxon>Eleusine</taxon>
    </lineage>
</organism>
<reference evidence="2" key="1">
    <citation type="journal article" date="2018" name="DNA Res.">
        <title>Multiple hybrid de novo genome assembly of finger millet, an orphan allotetraploid crop.</title>
        <authorList>
            <person name="Hatakeyama M."/>
            <person name="Aluri S."/>
            <person name="Balachadran M.T."/>
            <person name="Sivarajan S.R."/>
            <person name="Patrignani A."/>
            <person name="Gruter S."/>
            <person name="Poveda L."/>
            <person name="Shimizu-Inatsugi R."/>
            <person name="Baeten J."/>
            <person name="Francoijs K.J."/>
            <person name="Nataraja K.N."/>
            <person name="Reddy Y.A.N."/>
            <person name="Phadnis S."/>
            <person name="Ravikumar R.L."/>
            <person name="Schlapbach R."/>
            <person name="Sreeman S.M."/>
            <person name="Shimizu K.K."/>
        </authorList>
    </citation>
    <scope>NUCLEOTIDE SEQUENCE</scope>
</reference>
<comment type="caution">
    <text evidence="2">The sequence shown here is derived from an EMBL/GenBank/DDBJ whole genome shotgun (WGS) entry which is preliminary data.</text>
</comment>
<reference evidence="2" key="2">
    <citation type="submission" date="2021-12" db="EMBL/GenBank/DDBJ databases">
        <title>Resequencing data analysis of finger millet.</title>
        <authorList>
            <person name="Hatakeyama M."/>
            <person name="Aluri S."/>
            <person name="Balachadran M.T."/>
            <person name="Sivarajan S.R."/>
            <person name="Poveda L."/>
            <person name="Shimizu-Inatsugi R."/>
            <person name="Schlapbach R."/>
            <person name="Sreeman S.M."/>
            <person name="Shimizu K.K."/>
        </authorList>
    </citation>
    <scope>NUCLEOTIDE SEQUENCE</scope>
</reference>
<proteinExistence type="predicted"/>
<dbReference type="Pfam" id="PF07762">
    <property type="entry name" value="DUF1618"/>
    <property type="match status" value="1"/>
</dbReference>
<dbReference type="PANTHER" id="PTHR33086">
    <property type="entry name" value="OS05G0468200 PROTEIN-RELATED"/>
    <property type="match status" value="1"/>
</dbReference>
<feature type="domain" description="DUF1618" evidence="1">
    <location>
        <begin position="174"/>
        <end position="258"/>
    </location>
</feature>
<evidence type="ECO:0000313" key="2">
    <source>
        <dbReference type="EMBL" id="GJN14693.1"/>
    </source>
</evidence>
<keyword evidence="3" id="KW-1185">Reference proteome</keyword>
<dbReference type="EMBL" id="BQKI01000071">
    <property type="protein sequence ID" value="GJN14693.1"/>
    <property type="molecule type" value="Genomic_DNA"/>
</dbReference>
<sequence length="317" mass="34488">MPPLQRLSAAVSGRLRRGLSTAAAHPPWAIFDCIKLRPSSAQRASLELAAPPGSSHLVVPDHLIDLEPETPADPDSDILRVHVGKCSATSGDGLLLLDFADIRATAPVVVTHPAPPKRKLEGFRLNLHSASGATQERKITGYNLNPDVTRFVCNPITGQMSRLPDIDGTKKTSWGAVSADPFSDRPDLRFVELPKGRMLREPRSAEEITPYLLAQGMFRRMGVSEGRLRYVEVAQEEPFVVSSFTLDDDGCGWALEHQAPLCRPEPGADHLLPGQTPWIGAIDPLNASVVCVIQGDHVLAIDMDKREVLGHSYLGEK</sequence>
<dbReference type="AlphaFoldDB" id="A0AAV5DWJ5"/>
<protein>
    <recommendedName>
        <fullName evidence="1">DUF1618 domain-containing protein</fullName>
    </recommendedName>
</protein>